<reference evidence="2" key="1">
    <citation type="submission" date="2023-03" db="EMBL/GenBank/DDBJ databases">
        <title>Emydomyces testavorans Genome Sequence.</title>
        <authorList>
            <person name="Hoyer L."/>
        </authorList>
    </citation>
    <scope>NUCLEOTIDE SEQUENCE</scope>
    <source>
        <strain evidence="2">16-2883</strain>
    </source>
</reference>
<feature type="compositionally biased region" description="Polar residues" evidence="1">
    <location>
        <begin position="1"/>
        <end position="28"/>
    </location>
</feature>
<protein>
    <submittedName>
        <fullName evidence="2">Uncharacterized protein</fullName>
    </submittedName>
</protein>
<dbReference type="AlphaFoldDB" id="A0AAF0IM26"/>
<accession>A0AAF0IM26</accession>
<feature type="compositionally biased region" description="Basic and acidic residues" evidence="1">
    <location>
        <begin position="29"/>
        <end position="41"/>
    </location>
</feature>
<keyword evidence="3" id="KW-1185">Reference proteome</keyword>
<feature type="compositionally biased region" description="Basic and acidic residues" evidence="1">
    <location>
        <begin position="233"/>
        <end position="246"/>
    </location>
</feature>
<organism evidence="2 3">
    <name type="scientific">Emydomyces testavorans</name>
    <dbReference type="NCBI Taxonomy" id="2070801"/>
    <lineage>
        <taxon>Eukaryota</taxon>
        <taxon>Fungi</taxon>
        <taxon>Dikarya</taxon>
        <taxon>Ascomycota</taxon>
        <taxon>Pezizomycotina</taxon>
        <taxon>Eurotiomycetes</taxon>
        <taxon>Eurotiomycetidae</taxon>
        <taxon>Onygenales</taxon>
        <taxon>Nannizziopsiaceae</taxon>
        <taxon>Emydomyces</taxon>
    </lineage>
</organism>
<name>A0AAF0IM26_9EURO</name>
<feature type="region of interest" description="Disordered" evidence="1">
    <location>
        <begin position="207"/>
        <end position="250"/>
    </location>
</feature>
<dbReference type="EMBL" id="CP120629">
    <property type="protein sequence ID" value="WEW59369.1"/>
    <property type="molecule type" value="Genomic_DNA"/>
</dbReference>
<evidence type="ECO:0000313" key="2">
    <source>
        <dbReference type="EMBL" id="WEW59369.1"/>
    </source>
</evidence>
<sequence>MGSTSIPESKSSSRTQTFRTIPSNGSQQRDSKSATGCHERYPAKTGTDWITYNDDPKASAATYASTIPPRDELEKKNHIEGVRERYEAFPSEAIASTPFSFAGLFPSCRRLLIRHDDTTRDGNLNLRISTIVTESRERQCEVILFHLRMLDLQDRKFSFRRYCRQSGREVCHSSRKYQQPTSEQQYSPSPWTNGFWPLRSKPYSLRTTSNRLRRQDSGYRSEMEGDELYGENESSKRDEQLSRKDPTPTNTIKLEFSNYAHVNVERRGSRVSKRYDYEYWSTRYQWRRSIRQSGNSEEVYYDLYDLNRPKPIAHIVPEPLSPMEALDEESKGGWIPPSSIWISDSSVFKKMSDIAEWVLSGTSLDFGLRLLTTKRVSVVIATGLIALLDDNIKRHWHSKEKSTPSSPIASTFIKSVESLVSTKVFNKVFQRRWSSGSQHINSIRQLVLRGHGS</sequence>
<evidence type="ECO:0000256" key="1">
    <source>
        <dbReference type="SAM" id="MobiDB-lite"/>
    </source>
</evidence>
<feature type="compositionally biased region" description="Basic and acidic residues" evidence="1">
    <location>
        <begin position="213"/>
        <end position="223"/>
    </location>
</feature>
<proteinExistence type="predicted"/>
<dbReference type="Proteomes" id="UP001219355">
    <property type="component" value="Chromosome 3"/>
</dbReference>
<feature type="region of interest" description="Disordered" evidence="1">
    <location>
        <begin position="1"/>
        <end position="41"/>
    </location>
</feature>
<gene>
    <name evidence="2" type="ORF">PRK78_004840</name>
</gene>
<evidence type="ECO:0000313" key="3">
    <source>
        <dbReference type="Proteomes" id="UP001219355"/>
    </source>
</evidence>